<dbReference type="InterPro" id="IPR011992">
    <property type="entry name" value="EF-hand-dom_pair"/>
</dbReference>
<dbReference type="PROSITE" id="PS00018">
    <property type="entry name" value="EF_HAND_1"/>
    <property type="match status" value="2"/>
</dbReference>
<dbReference type="RefSeq" id="WP_171107736.1">
    <property type="nucleotide sequence ID" value="NZ_BMPT01000018.1"/>
</dbReference>
<reference evidence="4" key="2">
    <citation type="submission" date="2020-09" db="EMBL/GenBank/DDBJ databases">
        <authorList>
            <person name="Sun Q."/>
            <person name="Ohkuma M."/>
        </authorList>
    </citation>
    <scope>NUCLEOTIDE SEQUENCE</scope>
    <source>
        <strain evidence="4">JCM 3051</strain>
    </source>
</reference>
<dbReference type="InterPro" id="IPR050145">
    <property type="entry name" value="Centrin_CML-like"/>
</dbReference>
<evidence type="ECO:0000256" key="2">
    <source>
        <dbReference type="ARBA" id="ARBA00022837"/>
    </source>
</evidence>
<dbReference type="InterPro" id="IPR002048">
    <property type="entry name" value="EF_hand_dom"/>
</dbReference>
<evidence type="ECO:0000259" key="3">
    <source>
        <dbReference type="PROSITE" id="PS50222"/>
    </source>
</evidence>
<feature type="domain" description="EF-hand" evidence="3">
    <location>
        <begin position="42"/>
        <end position="73"/>
    </location>
</feature>
<dbReference type="Proteomes" id="UP000655589">
    <property type="component" value="Unassembled WGS sequence"/>
</dbReference>
<dbReference type="PANTHER" id="PTHR23050">
    <property type="entry name" value="CALCIUM BINDING PROTEIN"/>
    <property type="match status" value="1"/>
</dbReference>
<organism evidence="4 5">
    <name type="scientific">Promicromonospora citrea</name>
    <dbReference type="NCBI Taxonomy" id="43677"/>
    <lineage>
        <taxon>Bacteria</taxon>
        <taxon>Bacillati</taxon>
        <taxon>Actinomycetota</taxon>
        <taxon>Actinomycetes</taxon>
        <taxon>Micrococcales</taxon>
        <taxon>Promicromonosporaceae</taxon>
        <taxon>Promicromonospora</taxon>
    </lineage>
</organism>
<comment type="caution">
    <text evidence="4">The sequence shown here is derived from an EMBL/GenBank/DDBJ whole genome shotgun (WGS) entry which is preliminary data.</text>
</comment>
<dbReference type="PROSITE" id="PS50222">
    <property type="entry name" value="EF_HAND_2"/>
    <property type="match status" value="2"/>
</dbReference>
<evidence type="ECO:0000256" key="1">
    <source>
        <dbReference type="ARBA" id="ARBA00022737"/>
    </source>
</evidence>
<keyword evidence="1" id="KW-0677">Repeat</keyword>
<dbReference type="SMART" id="SM00054">
    <property type="entry name" value="EFh"/>
    <property type="match status" value="2"/>
</dbReference>
<proteinExistence type="predicted"/>
<dbReference type="SUPFAM" id="SSF47473">
    <property type="entry name" value="EF-hand"/>
    <property type="match status" value="1"/>
</dbReference>
<accession>A0A8H9GLZ4</accession>
<dbReference type="AlphaFoldDB" id="A0A8H9GLZ4"/>
<keyword evidence="5" id="KW-1185">Reference proteome</keyword>
<sequence>MGADTTADDELTRTFVEFDGDGDGRITAEEFRQAMASRGEETSDKDLEQIFGKADHDKDGRIDLAEFTEAWYA</sequence>
<dbReference type="GO" id="GO:0005509">
    <property type="term" value="F:calcium ion binding"/>
    <property type="evidence" value="ECO:0007669"/>
    <property type="project" value="InterPro"/>
</dbReference>
<protein>
    <recommendedName>
        <fullName evidence="3">EF-hand domain-containing protein</fullName>
    </recommendedName>
</protein>
<dbReference type="CDD" id="cd00051">
    <property type="entry name" value="EFh"/>
    <property type="match status" value="1"/>
</dbReference>
<gene>
    <name evidence="4" type="ORF">GCM10010102_37620</name>
</gene>
<evidence type="ECO:0000313" key="4">
    <source>
        <dbReference type="EMBL" id="GGM38554.1"/>
    </source>
</evidence>
<dbReference type="Gene3D" id="1.10.238.10">
    <property type="entry name" value="EF-hand"/>
    <property type="match status" value="1"/>
</dbReference>
<dbReference type="EMBL" id="BMPT01000018">
    <property type="protein sequence ID" value="GGM38554.1"/>
    <property type="molecule type" value="Genomic_DNA"/>
</dbReference>
<dbReference type="Pfam" id="PF13499">
    <property type="entry name" value="EF-hand_7"/>
    <property type="match status" value="1"/>
</dbReference>
<dbReference type="InterPro" id="IPR018247">
    <property type="entry name" value="EF_Hand_1_Ca_BS"/>
</dbReference>
<reference evidence="4" key="1">
    <citation type="journal article" date="2014" name="Int. J. Syst. Evol. Microbiol.">
        <title>Complete genome sequence of Corynebacterium casei LMG S-19264T (=DSM 44701T), isolated from a smear-ripened cheese.</title>
        <authorList>
            <consortium name="US DOE Joint Genome Institute (JGI-PGF)"/>
            <person name="Walter F."/>
            <person name="Albersmeier A."/>
            <person name="Kalinowski J."/>
            <person name="Ruckert C."/>
        </authorList>
    </citation>
    <scope>NUCLEOTIDE SEQUENCE</scope>
    <source>
        <strain evidence="4">JCM 3051</strain>
    </source>
</reference>
<feature type="domain" description="EF-hand" evidence="3">
    <location>
        <begin position="6"/>
        <end position="41"/>
    </location>
</feature>
<name>A0A8H9GLZ4_9MICO</name>
<keyword evidence="2" id="KW-0106">Calcium</keyword>
<evidence type="ECO:0000313" key="5">
    <source>
        <dbReference type="Proteomes" id="UP000655589"/>
    </source>
</evidence>
<dbReference type="FunFam" id="1.10.238.10:FF:000003">
    <property type="entry name" value="Calmodulin A"/>
    <property type="match status" value="1"/>
</dbReference>